<comment type="similarity">
    <text evidence="2">Belongs to the pseudouridine synthase RluA family.</text>
</comment>
<proteinExistence type="inferred from homology"/>
<dbReference type="NCBIfam" id="TIGR00005">
    <property type="entry name" value="rluA_subfam"/>
    <property type="match status" value="1"/>
</dbReference>
<comment type="function">
    <text evidence="2">Responsible for synthesis of pseudouridine from uracil.</text>
</comment>
<dbReference type="SUPFAM" id="SSF55120">
    <property type="entry name" value="Pseudouridine synthase"/>
    <property type="match status" value="1"/>
</dbReference>
<evidence type="ECO:0000259" key="4">
    <source>
        <dbReference type="Pfam" id="PF00849"/>
    </source>
</evidence>
<dbReference type="Pfam" id="PF00849">
    <property type="entry name" value="PseudoU_synth_2"/>
    <property type="match status" value="1"/>
</dbReference>
<dbReference type="CDD" id="cd02557">
    <property type="entry name" value="PseudoU_synth_ScRIB2"/>
    <property type="match status" value="1"/>
</dbReference>
<keyword evidence="2" id="KW-0413">Isomerase</keyword>
<feature type="domain" description="Pseudouridine synthase RsuA/RluA-like" evidence="4">
    <location>
        <begin position="110"/>
        <end position="261"/>
    </location>
</feature>
<evidence type="ECO:0000256" key="3">
    <source>
        <dbReference type="SAM" id="MobiDB-lite"/>
    </source>
</evidence>
<dbReference type="PROSITE" id="PS01129">
    <property type="entry name" value="PSI_RLU"/>
    <property type="match status" value="1"/>
</dbReference>
<dbReference type="PANTHER" id="PTHR21600:SF40">
    <property type="entry name" value="PSEUDOURIDYLATE SYNTHASE RPUSD2"/>
    <property type="match status" value="1"/>
</dbReference>
<feature type="compositionally biased region" description="Basic and acidic residues" evidence="3">
    <location>
        <begin position="346"/>
        <end position="355"/>
    </location>
</feature>
<comment type="catalytic activity">
    <reaction evidence="2">
        <text>a uridine in RNA = a pseudouridine in RNA</text>
        <dbReference type="Rhea" id="RHEA:48348"/>
        <dbReference type="Rhea" id="RHEA-COMP:12068"/>
        <dbReference type="Rhea" id="RHEA-COMP:12069"/>
        <dbReference type="ChEBI" id="CHEBI:65314"/>
        <dbReference type="ChEBI" id="CHEBI:65315"/>
    </reaction>
</comment>
<dbReference type="InterPro" id="IPR006225">
    <property type="entry name" value="PsdUridine_synth_RluC/D"/>
</dbReference>
<dbReference type="Gene3D" id="3.30.2350.10">
    <property type="entry name" value="Pseudouridine synthase"/>
    <property type="match status" value="1"/>
</dbReference>
<evidence type="ECO:0000256" key="2">
    <source>
        <dbReference type="RuleBase" id="RU362028"/>
    </source>
</evidence>
<comment type="caution">
    <text evidence="5">The sequence shown here is derived from an EMBL/GenBank/DDBJ whole genome shotgun (WGS) entry which is preliminary data.</text>
</comment>
<reference evidence="5 6" key="1">
    <citation type="submission" date="2024-02" db="EMBL/GenBank/DDBJ databases">
        <authorList>
            <person name="Daric V."/>
            <person name="Darras S."/>
        </authorList>
    </citation>
    <scope>NUCLEOTIDE SEQUENCE [LARGE SCALE GENOMIC DNA]</scope>
</reference>
<evidence type="ECO:0000256" key="1">
    <source>
        <dbReference type="ARBA" id="ARBA00001166"/>
    </source>
</evidence>
<dbReference type="InterPro" id="IPR006224">
    <property type="entry name" value="PsdUridine_synth_RluA-like_CS"/>
</dbReference>
<dbReference type="EMBL" id="CAWYQH010000068">
    <property type="protein sequence ID" value="CAK8680208.1"/>
    <property type="molecule type" value="Genomic_DNA"/>
</dbReference>
<dbReference type="InterPro" id="IPR050188">
    <property type="entry name" value="RluA_PseudoU_synthase"/>
</dbReference>
<dbReference type="InterPro" id="IPR020103">
    <property type="entry name" value="PsdUridine_synth_cat_dom_sf"/>
</dbReference>
<sequence length="437" mass="50659">MFRKSMSHSEGAGHYYFENGFRKVRPYHTNRYAFCKERWIGKSLLFMQEEEFPNFPLKKEIQKGNISINLQPVESEHAVLRQGDLLSTRIHFHEYPVLNDNIDVLYENKDLLVVNKPSSIPIHPTGGYCHNSLLSILKADRKRSRLYVCHRIDRLTSGVVIFAKTKKSLQKIANSFMRRKVEKEYICKVVGIFPSFPKTISCSQPLTYVNKSYCVPWRLKSIQAKEKEALTEFSLISTNETTSLVLCKPKTGRMHQIRAHLMYLGHPIVNDPVYNSPLWGPGRFKHGPFDIDLDKVAGHLSAIYHLHSNDKGGGFLTESSTQYHDPTEKEKLRGSLSSVKKRQSRNFHDSSTDNTERNIDRLYNCEDKTKRFNLEKENDSYYDEDCDRCNNPKPDLDKHLMTMYLHAYRYKIPSLKQFKAPLPKWASAVDVTCDEAL</sequence>
<protein>
    <recommendedName>
        <fullName evidence="2">Pseudouridine synthase</fullName>
        <ecNumber evidence="2">5.4.99.-</ecNumber>
    </recommendedName>
</protein>
<dbReference type="Proteomes" id="UP001642483">
    <property type="component" value="Unassembled WGS sequence"/>
</dbReference>
<dbReference type="PANTHER" id="PTHR21600">
    <property type="entry name" value="MITOCHONDRIAL RNA PSEUDOURIDINE SYNTHASE"/>
    <property type="match status" value="1"/>
</dbReference>
<dbReference type="EC" id="5.4.99.-" evidence="2"/>
<dbReference type="InterPro" id="IPR006145">
    <property type="entry name" value="PsdUridine_synth_RsuA/RluA"/>
</dbReference>
<name>A0ABP0FQF0_CLALP</name>
<organism evidence="5 6">
    <name type="scientific">Clavelina lepadiformis</name>
    <name type="common">Light-bulb sea squirt</name>
    <name type="synonym">Ascidia lepadiformis</name>
    <dbReference type="NCBI Taxonomy" id="159417"/>
    <lineage>
        <taxon>Eukaryota</taxon>
        <taxon>Metazoa</taxon>
        <taxon>Chordata</taxon>
        <taxon>Tunicata</taxon>
        <taxon>Ascidiacea</taxon>
        <taxon>Aplousobranchia</taxon>
        <taxon>Clavelinidae</taxon>
        <taxon>Clavelina</taxon>
    </lineage>
</organism>
<feature type="region of interest" description="Disordered" evidence="3">
    <location>
        <begin position="317"/>
        <end position="355"/>
    </location>
</feature>
<gene>
    <name evidence="5" type="ORF">CVLEPA_LOCUS10483</name>
</gene>
<comment type="catalytic activity">
    <reaction evidence="1">
        <text>a uridine in mRNA = a pseudouridine in mRNA</text>
        <dbReference type="Rhea" id="RHEA:56644"/>
        <dbReference type="Rhea" id="RHEA-COMP:14658"/>
        <dbReference type="Rhea" id="RHEA-COMP:14659"/>
        <dbReference type="ChEBI" id="CHEBI:65314"/>
        <dbReference type="ChEBI" id="CHEBI:65315"/>
    </reaction>
</comment>
<evidence type="ECO:0000313" key="5">
    <source>
        <dbReference type="EMBL" id="CAK8680208.1"/>
    </source>
</evidence>
<keyword evidence="6" id="KW-1185">Reference proteome</keyword>
<accession>A0ABP0FQF0</accession>
<evidence type="ECO:0000313" key="6">
    <source>
        <dbReference type="Proteomes" id="UP001642483"/>
    </source>
</evidence>